<feature type="chain" id="PRO_5014992711" evidence="1">
    <location>
        <begin position="22"/>
        <end position="145"/>
    </location>
</feature>
<name>A0A2M4B384_9DIPT</name>
<feature type="signal peptide" evidence="1">
    <location>
        <begin position="1"/>
        <end position="21"/>
    </location>
</feature>
<evidence type="ECO:0000313" key="2">
    <source>
        <dbReference type="EMBL" id="MBW47515.1"/>
    </source>
</evidence>
<reference evidence="2" key="1">
    <citation type="submission" date="2018-01" db="EMBL/GenBank/DDBJ databases">
        <title>An insight into the sialome of Amazonian anophelines.</title>
        <authorList>
            <person name="Ribeiro J.M."/>
            <person name="Scarpassa V."/>
            <person name="Calvo E."/>
        </authorList>
    </citation>
    <scope>NUCLEOTIDE SEQUENCE</scope>
    <source>
        <tissue evidence="2">Salivary glands</tissue>
    </source>
</reference>
<evidence type="ECO:0000256" key="1">
    <source>
        <dbReference type="SAM" id="SignalP"/>
    </source>
</evidence>
<dbReference type="EMBL" id="GGFK01014194">
    <property type="protein sequence ID" value="MBW47515.1"/>
    <property type="molecule type" value="Transcribed_RNA"/>
</dbReference>
<sequence length="145" mass="16539">MIPPPPPPVVLLLAVLPLHLGLPEGTVVAGRPHRITPVRVVAAEETWTVTLVLVLVVTRTCSTRKIDNNLPWIPILVKRNVIKKSAMRRAWRHRSIAGPYPSKEHHHPRCRYRSPLASIHLHCHYLQHLHHKFLPAWVAIIDRSV</sequence>
<organism evidence="2">
    <name type="scientific">Anopheles triannulatus</name>
    <dbReference type="NCBI Taxonomy" id="58253"/>
    <lineage>
        <taxon>Eukaryota</taxon>
        <taxon>Metazoa</taxon>
        <taxon>Ecdysozoa</taxon>
        <taxon>Arthropoda</taxon>
        <taxon>Hexapoda</taxon>
        <taxon>Insecta</taxon>
        <taxon>Pterygota</taxon>
        <taxon>Neoptera</taxon>
        <taxon>Endopterygota</taxon>
        <taxon>Diptera</taxon>
        <taxon>Nematocera</taxon>
        <taxon>Culicoidea</taxon>
        <taxon>Culicidae</taxon>
        <taxon>Anophelinae</taxon>
        <taxon>Anopheles</taxon>
    </lineage>
</organism>
<dbReference type="AlphaFoldDB" id="A0A2M4B384"/>
<keyword evidence="1" id="KW-0732">Signal</keyword>
<accession>A0A2M4B384</accession>
<proteinExistence type="predicted"/>
<protein>
    <submittedName>
        <fullName evidence="2">Putative secreted protein</fullName>
    </submittedName>
</protein>